<dbReference type="InterPro" id="IPR033463">
    <property type="entry name" value="sCache_3"/>
</dbReference>
<evidence type="ECO:0000256" key="15">
    <source>
        <dbReference type="SAM" id="Phobius"/>
    </source>
</evidence>
<evidence type="ECO:0000256" key="1">
    <source>
        <dbReference type="ARBA" id="ARBA00000085"/>
    </source>
</evidence>
<protein>
    <recommendedName>
        <fullName evidence="3">histidine kinase</fullName>
        <ecNumber evidence="3">2.7.13.3</ecNumber>
    </recommendedName>
</protein>
<evidence type="ECO:0000259" key="16">
    <source>
        <dbReference type="PROSITE" id="PS50109"/>
    </source>
</evidence>
<dbReference type="Pfam" id="PF02518">
    <property type="entry name" value="HATPase_c"/>
    <property type="match status" value="1"/>
</dbReference>
<dbReference type="InterPro" id="IPR016120">
    <property type="entry name" value="Sig_transdc_His_kin_SpoOB"/>
</dbReference>
<dbReference type="EC" id="2.7.13.3" evidence="3"/>
<dbReference type="InterPro" id="IPR005467">
    <property type="entry name" value="His_kinase_dom"/>
</dbReference>
<feature type="transmembrane region" description="Helical" evidence="15">
    <location>
        <begin position="185"/>
        <end position="203"/>
    </location>
</feature>
<dbReference type="GO" id="GO:0004673">
    <property type="term" value="F:protein histidine kinase activity"/>
    <property type="evidence" value="ECO:0007669"/>
    <property type="project" value="UniProtKB-EC"/>
</dbReference>
<dbReference type="CDD" id="cd16915">
    <property type="entry name" value="HATPase_DpiB-CitA-like"/>
    <property type="match status" value="1"/>
</dbReference>
<evidence type="ECO:0000256" key="13">
    <source>
        <dbReference type="ARBA" id="ARBA00023136"/>
    </source>
</evidence>
<dbReference type="PRINTS" id="PR00344">
    <property type="entry name" value="BCTRLSENSOR"/>
</dbReference>
<dbReference type="Pfam" id="PF14689">
    <property type="entry name" value="SPOB_a"/>
    <property type="match status" value="1"/>
</dbReference>
<evidence type="ECO:0000256" key="7">
    <source>
        <dbReference type="ARBA" id="ARBA00022692"/>
    </source>
</evidence>
<keyword evidence="9 17" id="KW-0418">Kinase</keyword>
<dbReference type="InterPro" id="IPR004358">
    <property type="entry name" value="Sig_transdc_His_kin-like_C"/>
</dbReference>
<feature type="domain" description="Histidine kinase" evidence="16">
    <location>
        <begin position="423"/>
        <end position="534"/>
    </location>
</feature>
<keyword evidence="7 15" id="KW-0812">Transmembrane</keyword>
<dbReference type="Gene3D" id="3.30.450.20">
    <property type="entry name" value="PAS domain"/>
    <property type="match status" value="2"/>
</dbReference>
<comment type="catalytic activity">
    <reaction evidence="1">
        <text>ATP + protein L-histidine = ADP + protein N-phospho-L-histidine.</text>
        <dbReference type="EC" id="2.7.13.3"/>
    </reaction>
</comment>
<keyword evidence="18" id="KW-1185">Reference proteome</keyword>
<gene>
    <name evidence="17" type="ORF">RI060_10450</name>
</gene>
<keyword evidence="5" id="KW-0597">Phosphoprotein</keyword>
<sequence>MSPTPPARRLRLGLPRRVFSQVLLMQVAIAAGVAVLATGLFLAPLSNQLDDQAMRRALAIAQTTAQQPDLARDLRDTPPSPNGPVQQEAERIRKATQAEYIVVMDWRGVRWSHTDKKQIGGIVSTDPGQALAGKEVMEIDSGTLGRSARGKVPLRDSDGSVVGAVSVGIAYDSVRARLIHAIPGLLAYAGGALAVGAMAAWLISRRVHRQTRDLAFSDIAALLSEREAMLHGIREGVVALDRTGRIRLLNDEAQRLLSIGDAAVGRSPDEALGGGRTADVLAGRVTGTDLLTVRGQRVLVANRMPTDDGGAVATLRDRTELEQLGRELDSTRGLIDALRAQDHEHANRMHTLLGLLELEMYDDAVEFVGEVVGDHRATAEQVTERIEDPLLAALLVGKATVAAERGVALWVSDRTRLPDRLVDPQGLVTVVGNLVDNALDAVAGKPHARVEVELRAEGRTAILRVRDTGPGIPPEHRELIFTAGWSTKKPPAHRERGIGLSLVRRLAERQGGSATVDEAYGGGAEFTVVLPEALAEPGPEPALTVPSAPQTAKKES</sequence>
<dbReference type="PANTHER" id="PTHR43547:SF10">
    <property type="entry name" value="SENSOR HISTIDINE KINASE DCUS"/>
    <property type="match status" value="1"/>
</dbReference>
<feature type="transmembrane region" description="Helical" evidence="15">
    <location>
        <begin position="20"/>
        <end position="45"/>
    </location>
</feature>
<accession>A0ABY9U5G4</accession>
<feature type="region of interest" description="Disordered" evidence="14">
    <location>
        <begin position="64"/>
        <end position="88"/>
    </location>
</feature>
<dbReference type="Proteomes" id="UP001249394">
    <property type="component" value="Chromosome"/>
</dbReference>
<keyword evidence="6 17" id="KW-0808">Transferase</keyword>
<keyword evidence="4" id="KW-1003">Cell membrane</keyword>
<dbReference type="SMART" id="SM00387">
    <property type="entry name" value="HATPase_c"/>
    <property type="match status" value="1"/>
</dbReference>
<evidence type="ECO:0000256" key="4">
    <source>
        <dbReference type="ARBA" id="ARBA00022475"/>
    </source>
</evidence>
<evidence type="ECO:0000256" key="10">
    <source>
        <dbReference type="ARBA" id="ARBA00022840"/>
    </source>
</evidence>
<name>A0ABY9U5G4_STRVL</name>
<reference evidence="17 18" key="1">
    <citation type="submission" date="2023-09" db="EMBL/GenBank/DDBJ databases">
        <title>The genome sequence of Streptomyces anthocyanicus.</title>
        <authorList>
            <person name="Mo P."/>
        </authorList>
    </citation>
    <scope>NUCLEOTIDE SEQUENCE [LARGE SCALE GENOMIC DNA]</scope>
    <source>
        <strain evidence="17 18">JCM 4387</strain>
    </source>
</reference>
<evidence type="ECO:0000256" key="12">
    <source>
        <dbReference type="ARBA" id="ARBA00023012"/>
    </source>
</evidence>
<evidence type="ECO:0000313" key="18">
    <source>
        <dbReference type="Proteomes" id="UP001249394"/>
    </source>
</evidence>
<dbReference type="InterPro" id="IPR029151">
    <property type="entry name" value="Sensor-like_sf"/>
</dbReference>
<comment type="subcellular location">
    <subcellularLocation>
        <location evidence="2">Cell membrane</location>
        <topology evidence="2">Multi-pass membrane protein</topology>
    </subcellularLocation>
</comment>
<keyword evidence="13 15" id="KW-0472">Membrane</keyword>
<organism evidence="17 18">
    <name type="scientific">Streptomyces violaceus</name>
    <name type="common">Streptomyces venezuelae</name>
    <dbReference type="NCBI Taxonomy" id="1936"/>
    <lineage>
        <taxon>Bacteria</taxon>
        <taxon>Bacillati</taxon>
        <taxon>Actinomycetota</taxon>
        <taxon>Actinomycetes</taxon>
        <taxon>Kitasatosporales</taxon>
        <taxon>Streptomycetaceae</taxon>
        <taxon>Streptomyces</taxon>
    </lineage>
</organism>
<evidence type="ECO:0000256" key="2">
    <source>
        <dbReference type="ARBA" id="ARBA00004651"/>
    </source>
</evidence>
<evidence type="ECO:0000256" key="9">
    <source>
        <dbReference type="ARBA" id="ARBA00022777"/>
    </source>
</evidence>
<dbReference type="SUPFAM" id="SSF55890">
    <property type="entry name" value="Sporulation response regulatory protein Spo0B"/>
    <property type="match status" value="1"/>
</dbReference>
<keyword evidence="8" id="KW-0547">Nucleotide-binding</keyword>
<evidence type="ECO:0000256" key="3">
    <source>
        <dbReference type="ARBA" id="ARBA00012438"/>
    </source>
</evidence>
<proteinExistence type="predicted"/>
<evidence type="ECO:0000256" key="8">
    <source>
        <dbReference type="ARBA" id="ARBA00022741"/>
    </source>
</evidence>
<evidence type="ECO:0000256" key="5">
    <source>
        <dbReference type="ARBA" id="ARBA00022553"/>
    </source>
</evidence>
<dbReference type="PANTHER" id="PTHR43547">
    <property type="entry name" value="TWO-COMPONENT HISTIDINE KINASE"/>
    <property type="match status" value="1"/>
</dbReference>
<keyword evidence="12" id="KW-0902">Two-component regulatory system</keyword>
<keyword evidence="11 15" id="KW-1133">Transmembrane helix</keyword>
<dbReference type="SUPFAM" id="SSF55874">
    <property type="entry name" value="ATPase domain of HSP90 chaperone/DNA topoisomerase II/histidine kinase"/>
    <property type="match status" value="1"/>
</dbReference>
<dbReference type="InterPro" id="IPR036890">
    <property type="entry name" value="HATPase_C_sf"/>
</dbReference>
<evidence type="ECO:0000313" key="17">
    <source>
        <dbReference type="EMBL" id="WND17738.1"/>
    </source>
</evidence>
<dbReference type="InterPro" id="IPR003594">
    <property type="entry name" value="HATPase_dom"/>
</dbReference>
<dbReference type="Pfam" id="PF17203">
    <property type="entry name" value="sCache_3_2"/>
    <property type="match status" value="1"/>
</dbReference>
<dbReference type="Gene3D" id="3.30.565.10">
    <property type="entry name" value="Histidine kinase-like ATPase, C-terminal domain"/>
    <property type="match status" value="1"/>
</dbReference>
<dbReference type="Gene3D" id="1.10.287.130">
    <property type="match status" value="1"/>
</dbReference>
<evidence type="ECO:0000256" key="14">
    <source>
        <dbReference type="SAM" id="MobiDB-lite"/>
    </source>
</evidence>
<evidence type="ECO:0000256" key="6">
    <source>
        <dbReference type="ARBA" id="ARBA00022679"/>
    </source>
</evidence>
<dbReference type="PROSITE" id="PS50109">
    <property type="entry name" value="HIS_KIN"/>
    <property type="match status" value="1"/>
</dbReference>
<evidence type="ECO:0000256" key="11">
    <source>
        <dbReference type="ARBA" id="ARBA00022989"/>
    </source>
</evidence>
<keyword evidence="10" id="KW-0067">ATP-binding</keyword>
<dbReference type="SUPFAM" id="SSF103190">
    <property type="entry name" value="Sensory domain-like"/>
    <property type="match status" value="1"/>
</dbReference>
<dbReference type="InterPro" id="IPR039506">
    <property type="entry name" value="SPOB_a"/>
</dbReference>
<feature type="region of interest" description="Disordered" evidence="14">
    <location>
        <begin position="536"/>
        <end position="556"/>
    </location>
</feature>
<dbReference type="EMBL" id="CP134213">
    <property type="protein sequence ID" value="WND17738.1"/>
    <property type="molecule type" value="Genomic_DNA"/>
</dbReference>